<organism evidence="5 6">
    <name type="scientific">Pseudacidovorax intermedius</name>
    <dbReference type="NCBI Taxonomy" id="433924"/>
    <lineage>
        <taxon>Bacteria</taxon>
        <taxon>Pseudomonadati</taxon>
        <taxon>Pseudomonadota</taxon>
        <taxon>Betaproteobacteria</taxon>
        <taxon>Burkholderiales</taxon>
        <taxon>Comamonadaceae</taxon>
        <taxon>Pseudacidovorax</taxon>
    </lineage>
</organism>
<dbReference type="EMBL" id="QQAV01000004">
    <property type="protein sequence ID" value="RDI25192.1"/>
    <property type="molecule type" value="Genomic_DNA"/>
</dbReference>
<keyword evidence="2" id="KW-0233">DNA recombination</keyword>
<comment type="caution">
    <text evidence="5">The sequence shown here is derived from an EMBL/GenBank/DDBJ whole genome shotgun (WGS) entry which is preliminary data.</text>
</comment>
<evidence type="ECO:0000256" key="3">
    <source>
        <dbReference type="SAM" id="MobiDB-lite"/>
    </source>
</evidence>
<feature type="domain" description="Tyr recombinase" evidence="4">
    <location>
        <begin position="1"/>
        <end position="200"/>
    </location>
</feature>
<keyword evidence="1" id="KW-0229">DNA integration</keyword>
<reference evidence="5 6" key="1">
    <citation type="submission" date="2018-07" db="EMBL/GenBank/DDBJ databases">
        <title>Genomic Encyclopedia of Type Strains, Phase IV (KMG-IV): sequencing the most valuable type-strain genomes for metagenomic binning, comparative biology and taxonomic classification.</title>
        <authorList>
            <person name="Goeker M."/>
        </authorList>
    </citation>
    <scope>NUCLEOTIDE SEQUENCE [LARGE SCALE GENOMIC DNA]</scope>
    <source>
        <strain evidence="5 6">DSM 21352</strain>
    </source>
</reference>
<protein>
    <submittedName>
        <fullName evidence="5">Phage integrase family protein</fullName>
    </submittedName>
</protein>
<dbReference type="GO" id="GO:0003677">
    <property type="term" value="F:DNA binding"/>
    <property type="evidence" value="ECO:0007669"/>
    <property type="project" value="InterPro"/>
</dbReference>
<dbReference type="RefSeq" id="WP_114803024.1">
    <property type="nucleotide sequence ID" value="NZ_QQAV01000004.1"/>
</dbReference>
<evidence type="ECO:0000256" key="1">
    <source>
        <dbReference type="ARBA" id="ARBA00022908"/>
    </source>
</evidence>
<keyword evidence="6" id="KW-1185">Reference proteome</keyword>
<sequence>MQKRYLDEAQQRRLLEGPKRSTDPLAQRDYHWLAALMLTGMRITEFSRLSVSLVRRALDAGWLVSPKEHCKGKRKANDYKITLPLRQHLQALLKLSDAHPQAGEPDQPLVWGRDISGRAGPLSVRSYEDRIKHWAQVAGLDPRISPHWLRHTRAMNVMRRGRGKEENRLKVAQIALNHASLKSTGVYLGLSREEYEAEIQAIDGGRMRKREARRAVEEMTS</sequence>
<name>A0A370FFJ8_9BURK</name>
<gene>
    <name evidence="5" type="ORF">DFR41_104249</name>
</gene>
<dbReference type="SUPFAM" id="SSF56349">
    <property type="entry name" value="DNA breaking-rejoining enzymes"/>
    <property type="match status" value="1"/>
</dbReference>
<evidence type="ECO:0000259" key="4">
    <source>
        <dbReference type="PROSITE" id="PS51898"/>
    </source>
</evidence>
<dbReference type="Gene3D" id="1.10.443.10">
    <property type="entry name" value="Intergrase catalytic core"/>
    <property type="match status" value="1"/>
</dbReference>
<evidence type="ECO:0000313" key="5">
    <source>
        <dbReference type="EMBL" id="RDI25192.1"/>
    </source>
</evidence>
<dbReference type="AlphaFoldDB" id="A0A370FFJ8"/>
<accession>A0A370FFJ8</accession>
<evidence type="ECO:0000256" key="2">
    <source>
        <dbReference type="ARBA" id="ARBA00023172"/>
    </source>
</evidence>
<dbReference type="InterPro" id="IPR011010">
    <property type="entry name" value="DNA_brk_join_enz"/>
</dbReference>
<dbReference type="Pfam" id="PF00589">
    <property type="entry name" value="Phage_integrase"/>
    <property type="match status" value="1"/>
</dbReference>
<dbReference type="PANTHER" id="PTHR30349:SF90">
    <property type="entry name" value="TYROSINE RECOMBINASE XERD"/>
    <property type="match status" value="1"/>
</dbReference>
<dbReference type="InterPro" id="IPR002104">
    <property type="entry name" value="Integrase_catalytic"/>
</dbReference>
<dbReference type="InterPro" id="IPR050090">
    <property type="entry name" value="Tyrosine_recombinase_XerCD"/>
</dbReference>
<dbReference type="OrthoDB" id="8912821at2"/>
<dbReference type="GO" id="GO:0006310">
    <property type="term" value="P:DNA recombination"/>
    <property type="evidence" value="ECO:0007669"/>
    <property type="project" value="UniProtKB-KW"/>
</dbReference>
<dbReference type="InterPro" id="IPR013762">
    <property type="entry name" value="Integrase-like_cat_sf"/>
</dbReference>
<dbReference type="PANTHER" id="PTHR30349">
    <property type="entry name" value="PHAGE INTEGRASE-RELATED"/>
    <property type="match status" value="1"/>
</dbReference>
<feature type="region of interest" description="Disordered" evidence="3">
    <location>
        <begin position="1"/>
        <end position="23"/>
    </location>
</feature>
<dbReference type="GO" id="GO:0015074">
    <property type="term" value="P:DNA integration"/>
    <property type="evidence" value="ECO:0007669"/>
    <property type="project" value="UniProtKB-KW"/>
</dbReference>
<proteinExistence type="predicted"/>
<dbReference type="PROSITE" id="PS51898">
    <property type="entry name" value="TYR_RECOMBINASE"/>
    <property type="match status" value="1"/>
</dbReference>
<evidence type="ECO:0000313" key="6">
    <source>
        <dbReference type="Proteomes" id="UP000255265"/>
    </source>
</evidence>
<dbReference type="Proteomes" id="UP000255265">
    <property type="component" value="Unassembled WGS sequence"/>
</dbReference>